<dbReference type="Gene3D" id="3.40.109.10">
    <property type="entry name" value="NADH Oxidase"/>
    <property type="match status" value="1"/>
</dbReference>
<dbReference type="InterPro" id="IPR026021">
    <property type="entry name" value="YdjA-like"/>
</dbReference>
<dbReference type="EC" id="1.-.-.-" evidence="7"/>
<comment type="cofactor">
    <cofactor evidence="8">
        <name>FMN</name>
        <dbReference type="ChEBI" id="CHEBI:58210"/>
    </cofactor>
    <text evidence="8">Binds 1 FMN per subunit.</text>
</comment>
<evidence type="ECO:0000256" key="1">
    <source>
        <dbReference type="ARBA" id="ARBA00007118"/>
    </source>
</evidence>
<dbReference type="AlphaFoldDB" id="A0A1D8JEP4"/>
<dbReference type="RefSeq" id="WP_075527289.1">
    <property type="nucleotide sequence ID" value="NZ_CP017560.1"/>
</dbReference>
<keyword evidence="5 7" id="KW-0560">Oxidoreductase</keyword>
<feature type="binding site" evidence="8">
    <location>
        <position position="39"/>
    </location>
    <ligand>
        <name>FMN</name>
        <dbReference type="ChEBI" id="CHEBI:58210"/>
        <note>ligand shared between dimeric partners</note>
    </ligand>
</feature>
<feature type="binding site" description="in other chain" evidence="8">
    <location>
        <begin position="10"/>
        <end position="12"/>
    </location>
    <ligand>
        <name>FMN</name>
        <dbReference type="ChEBI" id="CHEBI:58210"/>
        <note>ligand shared between dimeric partners</note>
    </ligand>
</feature>
<comment type="similarity">
    <text evidence="1 7">Belongs to the nitroreductase family.</text>
</comment>
<proteinExistence type="inferred from homology"/>
<dbReference type="Proteomes" id="UP000185746">
    <property type="component" value="Chromosome"/>
</dbReference>
<keyword evidence="3 7" id="KW-0288">FMN</keyword>
<keyword evidence="6 7" id="KW-0520">NAD</keyword>
<feature type="binding site" description="in other chain" evidence="8">
    <location>
        <begin position="137"/>
        <end position="139"/>
    </location>
    <ligand>
        <name>FMN</name>
        <dbReference type="ChEBI" id="CHEBI:58210"/>
        <note>ligand shared between dimeric partners</note>
    </ligand>
</feature>
<dbReference type="GO" id="GO:0016491">
    <property type="term" value="F:oxidoreductase activity"/>
    <property type="evidence" value="ECO:0007669"/>
    <property type="project" value="UniProtKB-UniRule"/>
</dbReference>
<evidence type="ECO:0000256" key="7">
    <source>
        <dbReference type="PIRNR" id="PIRNR000232"/>
    </source>
</evidence>
<dbReference type="CDD" id="cd02135">
    <property type="entry name" value="YdjA-like"/>
    <property type="match status" value="1"/>
</dbReference>
<evidence type="ECO:0000256" key="8">
    <source>
        <dbReference type="PIRSR" id="PIRSR000232-1"/>
    </source>
</evidence>
<evidence type="ECO:0000256" key="3">
    <source>
        <dbReference type="ARBA" id="ARBA00022643"/>
    </source>
</evidence>
<sequence>MNVHEAIQTRRSKALIEDKAVPKELIEKIIEAGTYAPNHHRTEPWRFFVLTGEGRNKLGEVFGEIIAERQDDPDSEESKKKIERVKNNPLRSPVMIAVGVEPCDRKNVILKEEFAAVNAAVQNMLLTAHALGLGAIWRTGSICYDPRVTKFFGLSEQGEMTAFIYLGYSDMEPAPFKKTDAKELTTWINK</sequence>
<feature type="domain" description="Nitroreductase" evidence="9">
    <location>
        <begin position="8"/>
        <end position="168"/>
    </location>
</feature>
<keyword evidence="4 7" id="KW-0521">NADP</keyword>
<evidence type="ECO:0000313" key="10">
    <source>
        <dbReference type="EMBL" id="AOV07158.1"/>
    </source>
</evidence>
<reference evidence="10 11" key="1">
    <citation type="submission" date="2016-09" db="EMBL/GenBank/DDBJ databases">
        <title>Complete genome sequence of the Lysinibacillus sphaericus LMG 22257, a specie of Bacillus with ureolytic activity that can effectively biodeposit calcium carbonate.</title>
        <authorList>
            <person name="Yan W."/>
        </authorList>
    </citation>
    <scope>NUCLEOTIDE SEQUENCE [LARGE SCALE GENOMIC DNA]</scope>
    <source>
        <strain evidence="10 11">LMG 22257</strain>
    </source>
</reference>
<accession>A0A1D8JEP4</accession>
<dbReference type="InterPro" id="IPR000415">
    <property type="entry name" value="Nitroreductase-like"/>
</dbReference>
<dbReference type="PANTHER" id="PTHR43821:SF1">
    <property type="entry name" value="NAD(P)H NITROREDUCTASE YDJA-RELATED"/>
    <property type="match status" value="1"/>
</dbReference>
<keyword evidence="11" id="KW-1185">Reference proteome</keyword>
<evidence type="ECO:0000256" key="6">
    <source>
        <dbReference type="ARBA" id="ARBA00023027"/>
    </source>
</evidence>
<protein>
    <recommendedName>
        <fullName evidence="7">Putative NAD(P)H nitroreductase</fullName>
        <ecNumber evidence="7">1.-.-.-</ecNumber>
    </recommendedName>
</protein>
<gene>
    <name evidence="10" type="ORF">BI350_06140</name>
</gene>
<dbReference type="KEGG" id="surl:BI350_06140"/>
<dbReference type="InterPro" id="IPR029479">
    <property type="entry name" value="Nitroreductase"/>
</dbReference>
<keyword evidence="2 7" id="KW-0285">Flavoprotein</keyword>
<organism evidence="10 11">
    <name type="scientific">Sporosarcina ureilytica</name>
    <dbReference type="NCBI Taxonomy" id="298596"/>
    <lineage>
        <taxon>Bacteria</taxon>
        <taxon>Bacillati</taxon>
        <taxon>Bacillota</taxon>
        <taxon>Bacilli</taxon>
        <taxon>Bacillales</taxon>
        <taxon>Caryophanaceae</taxon>
        <taxon>Sporosarcina</taxon>
    </lineage>
</organism>
<evidence type="ECO:0000313" key="11">
    <source>
        <dbReference type="Proteomes" id="UP000185746"/>
    </source>
</evidence>
<dbReference type="EMBL" id="CP017560">
    <property type="protein sequence ID" value="AOV07158.1"/>
    <property type="molecule type" value="Genomic_DNA"/>
</dbReference>
<dbReference type="InterPro" id="IPR052530">
    <property type="entry name" value="NAD(P)H_nitroreductase"/>
</dbReference>
<dbReference type="SUPFAM" id="SSF55469">
    <property type="entry name" value="FMN-dependent nitroreductase-like"/>
    <property type="match status" value="1"/>
</dbReference>
<evidence type="ECO:0000256" key="4">
    <source>
        <dbReference type="ARBA" id="ARBA00022857"/>
    </source>
</evidence>
<dbReference type="PANTHER" id="PTHR43821">
    <property type="entry name" value="NAD(P)H NITROREDUCTASE YDJA-RELATED"/>
    <property type="match status" value="1"/>
</dbReference>
<evidence type="ECO:0000259" key="9">
    <source>
        <dbReference type="Pfam" id="PF00881"/>
    </source>
</evidence>
<dbReference type="PIRSF" id="PIRSF000232">
    <property type="entry name" value="YdjA"/>
    <property type="match status" value="1"/>
</dbReference>
<name>A0A1D8JEP4_9BACL</name>
<evidence type="ECO:0000256" key="5">
    <source>
        <dbReference type="ARBA" id="ARBA00023002"/>
    </source>
</evidence>
<dbReference type="Pfam" id="PF00881">
    <property type="entry name" value="Nitroreductase"/>
    <property type="match status" value="1"/>
</dbReference>
<evidence type="ECO:0000256" key="2">
    <source>
        <dbReference type="ARBA" id="ARBA00022630"/>
    </source>
</evidence>